<dbReference type="EMBL" id="JAMZEB010000002">
    <property type="protein sequence ID" value="MCP2356394.1"/>
    <property type="molecule type" value="Genomic_DNA"/>
</dbReference>
<dbReference type="InterPro" id="IPR027372">
    <property type="entry name" value="Phytase-like_dom"/>
</dbReference>
<sequence length="435" mass="45973">MRIARVLTGPVVALTIAAAPALPAEGPVVVEDVRVPPVPLGDLQRSIAGDRGIHLGGIGSGLFPAGRRGDYWMVTDRGPTGQVTVGADRRRTFPIPEFSPAIVQVATRFGVEIKKYLPLTGGSGEPVTGLSNRAGRDEAPYTWDGRRALPYDPGGVDPEDVVRTSDGDFWLADEYGPSLLHVSGRGRVLARHVPEGLRLTGAGYPVRRTLPAILASRRPNRGFEGLALGGGTLYVAVQSPLANPDEKTTASSRAGRILTFDLRAGRVTGEYAYRFEDVASFDPAANGDQGELKISGLAHVSGRRLLVAERTDRVARVYRIDLAKATNLLGGRYDDPATTPSLEASALSPATTPSLKESALSPALRLPSKSLVADLPAVAPTLPGKVEGIALLDPRTLVVTNDNDHGLGAFGADGRLVSSGVPTRIVTIRLPRPLR</sequence>
<dbReference type="PANTHER" id="PTHR37957:SF1">
    <property type="entry name" value="PHYTASE-LIKE DOMAIN-CONTAINING PROTEIN"/>
    <property type="match status" value="1"/>
</dbReference>
<keyword evidence="4" id="KW-1185">Reference proteome</keyword>
<dbReference type="Pfam" id="PF13449">
    <property type="entry name" value="Phytase-like"/>
    <property type="match status" value="1"/>
</dbReference>
<feature type="signal peptide" evidence="1">
    <location>
        <begin position="1"/>
        <end position="23"/>
    </location>
</feature>
<name>A0A9X2K1J7_9ACTN</name>
<dbReference type="RefSeq" id="WP_253743245.1">
    <property type="nucleotide sequence ID" value="NZ_BAABKA010000057.1"/>
</dbReference>
<accession>A0A9X2K1J7</accession>
<protein>
    <recommendedName>
        <fullName evidence="2">Phytase-like domain-containing protein</fullName>
    </recommendedName>
</protein>
<reference evidence="3" key="1">
    <citation type="submission" date="2022-06" db="EMBL/GenBank/DDBJ databases">
        <title>Sequencing the genomes of 1000 actinobacteria strains.</title>
        <authorList>
            <person name="Klenk H.-P."/>
        </authorList>
    </citation>
    <scope>NUCLEOTIDE SEQUENCE</scope>
    <source>
        <strain evidence="3">DSM 46694</strain>
    </source>
</reference>
<evidence type="ECO:0000256" key="1">
    <source>
        <dbReference type="SAM" id="SignalP"/>
    </source>
</evidence>
<dbReference type="PANTHER" id="PTHR37957">
    <property type="entry name" value="BLR7070 PROTEIN"/>
    <property type="match status" value="1"/>
</dbReference>
<comment type="caution">
    <text evidence="3">The sequence shown here is derived from an EMBL/GenBank/DDBJ whole genome shotgun (WGS) entry which is preliminary data.</text>
</comment>
<evidence type="ECO:0000313" key="3">
    <source>
        <dbReference type="EMBL" id="MCP2356394.1"/>
    </source>
</evidence>
<organism evidence="3 4">
    <name type="scientific">Nonomuraea thailandensis</name>
    <dbReference type="NCBI Taxonomy" id="1188745"/>
    <lineage>
        <taxon>Bacteria</taxon>
        <taxon>Bacillati</taxon>
        <taxon>Actinomycetota</taxon>
        <taxon>Actinomycetes</taxon>
        <taxon>Streptosporangiales</taxon>
        <taxon>Streptosporangiaceae</taxon>
        <taxon>Nonomuraea</taxon>
    </lineage>
</organism>
<evidence type="ECO:0000313" key="4">
    <source>
        <dbReference type="Proteomes" id="UP001139648"/>
    </source>
</evidence>
<gene>
    <name evidence="3" type="ORF">HD597_003414</name>
</gene>
<dbReference type="AlphaFoldDB" id="A0A9X2K1J7"/>
<evidence type="ECO:0000259" key="2">
    <source>
        <dbReference type="Pfam" id="PF13449"/>
    </source>
</evidence>
<dbReference type="SUPFAM" id="SSF101898">
    <property type="entry name" value="NHL repeat"/>
    <property type="match status" value="1"/>
</dbReference>
<feature type="domain" description="Phytase-like" evidence="2">
    <location>
        <begin position="54"/>
        <end position="405"/>
    </location>
</feature>
<proteinExistence type="predicted"/>
<feature type="chain" id="PRO_5040917402" description="Phytase-like domain-containing protein" evidence="1">
    <location>
        <begin position="24"/>
        <end position="435"/>
    </location>
</feature>
<dbReference type="Proteomes" id="UP001139648">
    <property type="component" value="Unassembled WGS sequence"/>
</dbReference>
<keyword evidence="1" id="KW-0732">Signal</keyword>